<protein>
    <submittedName>
        <fullName evidence="2">Uncharacterized protein</fullName>
    </submittedName>
</protein>
<evidence type="ECO:0000313" key="3">
    <source>
        <dbReference type="Proteomes" id="UP000629468"/>
    </source>
</evidence>
<feature type="compositionally biased region" description="Basic and acidic residues" evidence="1">
    <location>
        <begin position="214"/>
        <end position="235"/>
    </location>
</feature>
<feature type="compositionally biased region" description="Basic and acidic residues" evidence="1">
    <location>
        <begin position="92"/>
        <end position="107"/>
    </location>
</feature>
<evidence type="ECO:0000256" key="1">
    <source>
        <dbReference type="SAM" id="MobiDB-lite"/>
    </source>
</evidence>
<reference evidence="2 3" key="1">
    <citation type="journal article" name="Sci. Rep.">
        <title>Telomere-to-telomere assembled and centromere annotated genomes of the two main subspecies of the button mushroom Agaricus bisporus reveal especially polymorphic chromosome ends.</title>
        <authorList>
            <person name="Sonnenberg A.S.M."/>
            <person name="Sedaghat-Telgerd N."/>
            <person name="Lavrijssen B."/>
            <person name="Ohm R.A."/>
            <person name="Hendrickx P.M."/>
            <person name="Scholtmeijer K."/>
            <person name="Baars J.J.P."/>
            <person name="van Peer A."/>
        </authorList>
    </citation>
    <scope>NUCLEOTIDE SEQUENCE [LARGE SCALE GENOMIC DNA]</scope>
    <source>
        <strain evidence="2 3">H119_p4</strain>
    </source>
</reference>
<comment type="caution">
    <text evidence="2">The sequence shown here is derived from an EMBL/GenBank/DDBJ whole genome shotgun (WGS) entry which is preliminary data.</text>
</comment>
<proteinExistence type="predicted"/>
<accession>A0A8H7C4Y3</accession>
<feature type="region of interest" description="Disordered" evidence="1">
    <location>
        <begin position="76"/>
        <end position="108"/>
    </location>
</feature>
<dbReference type="AlphaFoldDB" id="A0A8H7C4Y3"/>
<name>A0A8H7C4Y3_AGABI</name>
<sequence length="264" mass="29746">MYVVFLLFPFVLLNENVLKPSSRFTPRIMSSSVTLHSENAHIGASSTLSSASLRNPHWFTSSFLCSSQQQFQSTARVNTANVFNGSRKRSERKKDREGSGGGGEERRHKGRTHFPFFFCAIKRTHARLTGWSFVSKKAEEPSDQAKRSCTALQFKIEETRLGPFDILGEEGKGKKDDRKANATIESEEEDGDHGSRWRSRCRFKQQGLRPNKGHNADDDKESTDPEASKVKDGQHKLHKTFLSSKGIPEDECPPSTICSPQREL</sequence>
<evidence type="ECO:0000313" key="2">
    <source>
        <dbReference type="EMBL" id="KAF7762036.1"/>
    </source>
</evidence>
<organism evidence="2 3">
    <name type="scientific">Agaricus bisporus var. burnettii</name>
    <dbReference type="NCBI Taxonomy" id="192524"/>
    <lineage>
        <taxon>Eukaryota</taxon>
        <taxon>Fungi</taxon>
        <taxon>Dikarya</taxon>
        <taxon>Basidiomycota</taxon>
        <taxon>Agaricomycotina</taxon>
        <taxon>Agaricomycetes</taxon>
        <taxon>Agaricomycetidae</taxon>
        <taxon>Agaricales</taxon>
        <taxon>Agaricineae</taxon>
        <taxon>Agaricaceae</taxon>
        <taxon>Agaricus</taxon>
    </lineage>
</organism>
<gene>
    <name evidence="2" type="ORF">Agabi119p4_10028</name>
</gene>
<feature type="compositionally biased region" description="Basic and acidic residues" evidence="1">
    <location>
        <begin position="169"/>
        <end position="180"/>
    </location>
</feature>
<feature type="region of interest" description="Disordered" evidence="1">
    <location>
        <begin position="166"/>
        <end position="264"/>
    </location>
</feature>
<dbReference type="EMBL" id="JABXXO010000013">
    <property type="protein sequence ID" value="KAF7762036.1"/>
    <property type="molecule type" value="Genomic_DNA"/>
</dbReference>
<dbReference type="Proteomes" id="UP000629468">
    <property type="component" value="Unassembled WGS sequence"/>
</dbReference>